<organism evidence="1 2">
    <name type="scientific">Haemonchus contortus</name>
    <name type="common">Barber pole worm</name>
    <dbReference type="NCBI Taxonomy" id="6289"/>
    <lineage>
        <taxon>Eukaryota</taxon>
        <taxon>Metazoa</taxon>
        <taxon>Ecdysozoa</taxon>
        <taxon>Nematoda</taxon>
        <taxon>Chromadorea</taxon>
        <taxon>Rhabditida</taxon>
        <taxon>Rhabditina</taxon>
        <taxon>Rhabditomorpha</taxon>
        <taxon>Strongyloidea</taxon>
        <taxon>Trichostrongylidae</taxon>
        <taxon>Haemonchus</taxon>
    </lineage>
</organism>
<dbReference type="Proteomes" id="UP000025227">
    <property type="component" value="Unplaced"/>
</dbReference>
<protein>
    <submittedName>
        <fullName evidence="2">Uncharacterized protein</fullName>
    </submittedName>
</protein>
<dbReference type="WBParaSite" id="HCON_00044670-00001">
    <property type="protein sequence ID" value="HCON_00044670-00001"/>
    <property type="gene ID" value="HCON_00044670"/>
</dbReference>
<accession>A0A7I4Y4M4</accession>
<keyword evidence="1" id="KW-1185">Reference proteome</keyword>
<evidence type="ECO:0000313" key="1">
    <source>
        <dbReference type="Proteomes" id="UP000025227"/>
    </source>
</evidence>
<evidence type="ECO:0000313" key="2">
    <source>
        <dbReference type="WBParaSite" id="HCON_00044670-00001"/>
    </source>
</evidence>
<reference evidence="2" key="1">
    <citation type="submission" date="2020-12" db="UniProtKB">
        <authorList>
            <consortium name="WormBaseParasite"/>
        </authorList>
    </citation>
    <scope>IDENTIFICATION</scope>
    <source>
        <strain evidence="2">MHco3</strain>
    </source>
</reference>
<sequence length="84" mass="9763">MLLASLNERGSGLPLQEIEDEPPARWSYFFTKALNDSTALPCVPEAKWVYCTSLTRDGDEWRRDWRSVSPVVPLEETDDQRYEK</sequence>
<dbReference type="AlphaFoldDB" id="A0A7I4Y4M4"/>
<proteinExistence type="predicted"/>
<name>A0A7I4Y4M4_HAECO</name>